<dbReference type="EMBL" id="JPVR01000069">
    <property type="protein sequence ID" value="KGR86908.1"/>
    <property type="molecule type" value="Genomic_DNA"/>
</dbReference>
<dbReference type="NCBIfam" id="TIGR03590">
    <property type="entry name" value="PseG"/>
    <property type="match status" value="1"/>
</dbReference>
<dbReference type="InterPro" id="IPR007235">
    <property type="entry name" value="Glyco_trans_28_C"/>
</dbReference>
<dbReference type="PANTHER" id="PTHR21015:SF22">
    <property type="entry name" value="GLYCOSYLTRANSFERASE"/>
    <property type="match status" value="1"/>
</dbReference>
<keyword evidence="4" id="KW-1185">Reference proteome</keyword>
<proteinExistence type="predicted"/>
<comment type="caution">
    <text evidence="3">The sequence shown here is derived from an EMBL/GenBank/DDBJ whole genome shotgun (WGS) entry which is preliminary data.</text>
</comment>
<sequence>MKKIIIRTDASVEIGSGHVMRCLTIADNLKVRGCNVRFWMEPLAGNLINLVAQQGYKNISKAEGADLYIVDHYGLDIEWEKSIRQHTKKLMVIDDLARVHDCDLLLDQNVVPNFESRYDGLVPNHCVKLLGPKYLIMREEFLMARNQMSQRHNIKRLLVFMGGTDPTNETMKILTALENYSFAQIDIVVGNGNVHKGEIKEICNKRNYQYHCQISYMAQLMQQADFCIGAGGGTMWERCYVGLPSSSTIVAANQLITTTYAAQLGAVINLGWHEDVTVEKYRNLLKGIGDMNVKKLESISLQLTAAPQPNAWLSQIMELLA</sequence>
<dbReference type="Pfam" id="PF04101">
    <property type="entry name" value="Glyco_tran_28_C"/>
    <property type="match status" value="1"/>
</dbReference>
<accession>A0ABR4Y2L9</accession>
<dbReference type="RefSeq" id="WP_036076735.1">
    <property type="nucleotide sequence ID" value="NZ_AVCW01000013.1"/>
</dbReference>
<dbReference type="Proteomes" id="UP000030487">
    <property type="component" value="Unassembled WGS sequence"/>
</dbReference>
<dbReference type="Gene3D" id="3.40.50.2000">
    <property type="entry name" value="Glycogen Phosphorylase B"/>
    <property type="match status" value="1"/>
</dbReference>
<evidence type="ECO:0000259" key="2">
    <source>
        <dbReference type="Pfam" id="PF04101"/>
    </source>
</evidence>
<organism evidence="3 4">
    <name type="scientific">Lysinibacillus boronitolerans JCM 21713 = 10a = NBRC 103108</name>
    <dbReference type="NCBI Taxonomy" id="1294264"/>
    <lineage>
        <taxon>Bacteria</taxon>
        <taxon>Bacillati</taxon>
        <taxon>Bacillota</taxon>
        <taxon>Bacilli</taxon>
        <taxon>Bacillales</taxon>
        <taxon>Bacillaceae</taxon>
        <taxon>Lysinibacillus</taxon>
    </lineage>
</organism>
<reference evidence="3 4" key="1">
    <citation type="submission" date="2014-02" db="EMBL/GenBank/DDBJ databases">
        <title>Draft genome sequence of Lysinibacillus boronitolerans NBRC 103108.</title>
        <authorList>
            <person name="Zhang F."/>
            <person name="Wang G."/>
            <person name="Zhang L."/>
        </authorList>
    </citation>
    <scope>NUCLEOTIDE SEQUENCE [LARGE SCALE GENOMIC DNA]</scope>
    <source>
        <strain evidence="3 4">NBRC 103108</strain>
    </source>
</reference>
<gene>
    <name evidence="3" type="ORF">CD31_08485</name>
</gene>
<dbReference type="InterPro" id="IPR020023">
    <property type="entry name" value="PseG"/>
</dbReference>
<name>A0ABR4Y2L9_9BACI</name>
<evidence type="ECO:0000256" key="1">
    <source>
        <dbReference type="ARBA" id="ARBA00023136"/>
    </source>
</evidence>
<evidence type="ECO:0000313" key="4">
    <source>
        <dbReference type="Proteomes" id="UP000030487"/>
    </source>
</evidence>
<dbReference type="PANTHER" id="PTHR21015">
    <property type="entry name" value="UDP-N-ACETYLGLUCOSAMINE--N-ACETYLMURAMYL-(PENTAPEPTIDE) PYROPHOSPHORYL-UNDECAPRENOL N-ACETYLGLUCOSAMINE TRANSFERASE 1"/>
    <property type="match status" value="1"/>
</dbReference>
<dbReference type="SUPFAM" id="SSF53756">
    <property type="entry name" value="UDP-Glycosyltransferase/glycogen phosphorylase"/>
    <property type="match status" value="1"/>
</dbReference>
<keyword evidence="1" id="KW-0472">Membrane</keyword>
<feature type="domain" description="Glycosyl transferase family 28 C-terminal" evidence="2">
    <location>
        <begin position="161"/>
        <end position="245"/>
    </location>
</feature>
<dbReference type="Gene3D" id="3.40.50.11190">
    <property type="match status" value="1"/>
</dbReference>
<protein>
    <submittedName>
        <fullName evidence="3">Pseudaminic acid biosynthesis protein PseG</fullName>
    </submittedName>
</protein>
<evidence type="ECO:0000313" key="3">
    <source>
        <dbReference type="EMBL" id="KGR86908.1"/>
    </source>
</evidence>